<protein>
    <submittedName>
        <fullName evidence="3">Piso0_003311 protein</fullName>
    </submittedName>
</protein>
<evidence type="ECO:0000313" key="2">
    <source>
        <dbReference type="EMBL" id="CCE80209.1"/>
    </source>
</evidence>
<dbReference type="Proteomes" id="UP000005222">
    <property type="component" value="Chromosome G"/>
</dbReference>
<dbReference type="eggNOG" id="ENOG502T5AY">
    <property type="taxonomic scope" value="Eukaryota"/>
</dbReference>
<dbReference type="OrthoDB" id="4016272at2759"/>
<evidence type="ECO:0000313" key="3">
    <source>
        <dbReference type="EMBL" id="CCE80974.1"/>
    </source>
</evidence>
<evidence type="ECO:0000313" key="4">
    <source>
        <dbReference type="Proteomes" id="UP000005222"/>
    </source>
</evidence>
<dbReference type="EMBL" id="FO082053">
    <property type="protein sequence ID" value="CCE80209.1"/>
    <property type="molecule type" value="Genomic_DNA"/>
</dbReference>
<evidence type="ECO:0000256" key="1">
    <source>
        <dbReference type="SAM" id="SignalP"/>
    </source>
</evidence>
<name>G8YHS2_PICSO</name>
<sequence>MLIKLLSLIALWITVASSASMSMRYCKVSGYLLENQIYFTGSKMVNEYHLVLCIDGKFIYDTRFPSIPWGTKFAFGDRTLAIARSKRYATRKKPIFPPYAPVAGIFDVGGPDPIPLAPLQSRPITEYWIEIKSSRLIAHVPILETPIISSDNWYANFSVTESYSYSPEVKPVVTAT</sequence>
<accession>G8YHS2</accession>
<dbReference type="Proteomes" id="UP000005222">
    <property type="component" value="Chromosome H"/>
</dbReference>
<organism evidence="3 4">
    <name type="scientific">Pichia sorbitophila (strain ATCC MYA-4447 / BCRC 22081 / CBS 7064 / NBRC 10061 / NRRL Y-12695)</name>
    <name type="common">Hybrid yeast</name>
    <dbReference type="NCBI Taxonomy" id="559304"/>
    <lineage>
        <taxon>Eukaryota</taxon>
        <taxon>Fungi</taxon>
        <taxon>Dikarya</taxon>
        <taxon>Ascomycota</taxon>
        <taxon>Saccharomycotina</taxon>
        <taxon>Pichiomycetes</taxon>
        <taxon>Debaryomycetaceae</taxon>
        <taxon>Millerozyma</taxon>
    </lineage>
</organism>
<keyword evidence="1" id="KW-0732">Signal</keyword>
<keyword evidence="4" id="KW-1185">Reference proteome</keyword>
<gene>
    <name evidence="3" type="primary">Piso0_003311</name>
    <name evidence="2" type="ORF">GNLVRS01_PISO0G09532g</name>
    <name evidence="3" type="ORF">GNLVRS01_PISO0H09533g</name>
</gene>
<dbReference type="EMBL" id="FO082052">
    <property type="protein sequence ID" value="CCE80974.1"/>
    <property type="molecule type" value="Genomic_DNA"/>
</dbReference>
<reference evidence="3" key="1">
    <citation type="submission" date="2011-10" db="EMBL/GenBank/DDBJ databases">
        <authorList>
            <person name="Genoscope - CEA"/>
        </authorList>
    </citation>
    <scope>NUCLEOTIDE SEQUENCE</scope>
</reference>
<dbReference type="HOGENOM" id="CLU_1525729_0_0_1"/>
<dbReference type="AlphaFoldDB" id="G8YHS2"/>
<reference evidence="4" key="2">
    <citation type="journal article" date="2012" name="G3 (Bethesda)">
        <title>Pichia sorbitophila, an interspecies yeast hybrid reveals early steps of genome resolution following polyploidization.</title>
        <authorList>
            <person name="Leh Louis V."/>
            <person name="Despons L."/>
            <person name="Friedrich A."/>
            <person name="Martin T."/>
            <person name="Durrens P."/>
            <person name="Casaregola S."/>
            <person name="Neuveglise C."/>
            <person name="Fairhead C."/>
            <person name="Marck C."/>
            <person name="Cruz J.A."/>
            <person name="Straub M.L."/>
            <person name="Kugler V."/>
            <person name="Sacerdot C."/>
            <person name="Uzunov Z."/>
            <person name="Thierry A."/>
            <person name="Weiss S."/>
            <person name="Bleykasten C."/>
            <person name="De Montigny J."/>
            <person name="Jacques N."/>
            <person name="Jung P."/>
            <person name="Lemaire M."/>
            <person name="Mallet S."/>
            <person name="Morel G."/>
            <person name="Richard G.F."/>
            <person name="Sarkar A."/>
            <person name="Savel G."/>
            <person name="Schacherer J."/>
            <person name="Seret M.L."/>
            <person name="Talla E."/>
            <person name="Samson G."/>
            <person name="Jubin C."/>
            <person name="Poulain J."/>
            <person name="Vacherie B."/>
            <person name="Barbe V."/>
            <person name="Pelletier E."/>
            <person name="Sherman D.J."/>
            <person name="Westhof E."/>
            <person name="Weissenbach J."/>
            <person name="Baret P.V."/>
            <person name="Wincker P."/>
            <person name="Gaillardin C."/>
            <person name="Dujon B."/>
            <person name="Souciet J.L."/>
        </authorList>
    </citation>
    <scope>NUCLEOTIDE SEQUENCE [LARGE SCALE GENOMIC DNA]</scope>
    <source>
        <strain evidence="4">ATCC MYA-4447 / BCRC 22081 / CBS 7064 / NBRC 10061 / NRRL Y-12695</strain>
    </source>
</reference>
<feature type="signal peptide" evidence="1">
    <location>
        <begin position="1"/>
        <end position="18"/>
    </location>
</feature>
<dbReference type="InParanoid" id="G8YHS2"/>
<feature type="chain" id="PRO_5007664886" evidence="1">
    <location>
        <begin position="19"/>
        <end position="176"/>
    </location>
</feature>
<proteinExistence type="predicted"/>